<protein>
    <submittedName>
        <fullName evidence="5">Glycerate kinase</fullName>
    </submittedName>
</protein>
<dbReference type="Pfam" id="PF02595">
    <property type="entry name" value="Gly_kinase"/>
    <property type="match status" value="1"/>
</dbReference>
<keyword evidence="6" id="KW-1185">Reference proteome</keyword>
<dbReference type="PANTHER" id="PTHR21599:SF0">
    <property type="entry name" value="GLYCERATE KINASE"/>
    <property type="match status" value="1"/>
</dbReference>
<reference evidence="5 6" key="1">
    <citation type="submission" date="2018-10" db="EMBL/GenBank/DDBJ databases">
        <title>Bacillus Keqinensis sp. nov., a moderately halophilic bacterium isolated from a saline-alkaline lake.</title>
        <authorList>
            <person name="Wang H."/>
        </authorList>
    </citation>
    <scope>NUCLEOTIDE SEQUENCE [LARGE SCALE GENOMIC DNA]</scope>
    <source>
        <strain evidence="5 6">KQ-3</strain>
    </source>
</reference>
<dbReference type="RefSeq" id="WP_122899782.1">
    <property type="nucleotide sequence ID" value="NZ_RHIB01000002.1"/>
</dbReference>
<sequence length="377" mass="39581">MHILIAPDSFKGSISSVQAARTIESGIKAVSPHAVTRSFPMADGGEGTVDAIMTATGGERITKKVHDPLFRPVNAEFGWIPDKKTAVIETAAASGLPLLKPEELAPHTCSTYGTGELIKEALDLGAETVILGLGGSATVDAGVGLFQALGLRVYDKNGELTRYPGGNLKQIAALETSGLDKRLHDVTIIVASDVTNPLLGPNGAISVFGPQKGVTPELLERFEDGMRHFSTVVSNHTGRNEIQTPGSGAAGGIGYLLHSLLDVTFKPGLELVVEESRLEELLPSVDLIITGEGKVDGQSLFGKVPVGLGKLAKRHGIPLVAFAGTIGKGSEELEKYGVSVIHPLATGPMALEEAMINGEPLLYEAAVRLMKTLTLFN</sequence>
<dbReference type="Gene3D" id="3.90.1510.10">
    <property type="entry name" value="Glycerate kinase, domain 2"/>
    <property type="match status" value="1"/>
</dbReference>
<dbReference type="NCBIfam" id="TIGR00045">
    <property type="entry name" value="glycerate kinase"/>
    <property type="match status" value="1"/>
</dbReference>
<dbReference type="GO" id="GO:0031388">
    <property type="term" value="P:organic acid phosphorylation"/>
    <property type="evidence" value="ECO:0007669"/>
    <property type="project" value="UniProtKB-UniRule"/>
</dbReference>
<dbReference type="PANTHER" id="PTHR21599">
    <property type="entry name" value="GLYCERATE KINASE"/>
    <property type="match status" value="1"/>
</dbReference>
<dbReference type="InterPro" id="IPR018197">
    <property type="entry name" value="Glycerate_kinase_RE-like"/>
</dbReference>
<dbReference type="OrthoDB" id="9774290at2"/>
<dbReference type="Gene3D" id="3.40.50.10350">
    <property type="entry name" value="Glycerate kinase, domain 1"/>
    <property type="match status" value="1"/>
</dbReference>
<accession>A0A3M7TR58</accession>
<dbReference type="EMBL" id="RHIB01000002">
    <property type="protein sequence ID" value="RNA67911.1"/>
    <property type="molecule type" value="Genomic_DNA"/>
</dbReference>
<dbReference type="InterPro" id="IPR036129">
    <property type="entry name" value="Glycerate_kinase_sf"/>
</dbReference>
<evidence type="ECO:0000256" key="4">
    <source>
        <dbReference type="PIRNR" id="PIRNR006078"/>
    </source>
</evidence>
<dbReference type="InterPro" id="IPR018193">
    <property type="entry name" value="Glyc_kinase_flavodox-like_fold"/>
</dbReference>
<gene>
    <name evidence="5" type="ORF">EBO34_14515</name>
</gene>
<dbReference type="Proteomes" id="UP000278746">
    <property type="component" value="Unassembled WGS sequence"/>
</dbReference>
<organism evidence="5 6">
    <name type="scientific">Alteribacter keqinensis</name>
    <dbReference type="NCBI Taxonomy" id="2483800"/>
    <lineage>
        <taxon>Bacteria</taxon>
        <taxon>Bacillati</taxon>
        <taxon>Bacillota</taxon>
        <taxon>Bacilli</taxon>
        <taxon>Bacillales</taxon>
        <taxon>Bacillaceae</taxon>
        <taxon>Alteribacter</taxon>
    </lineage>
</organism>
<evidence type="ECO:0000313" key="5">
    <source>
        <dbReference type="EMBL" id="RNA67911.1"/>
    </source>
</evidence>
<evidence type="ECO:0000256" key="3">
    <source>
        <dbReference type="ARBA" id="ARBA00022777"/>
    </source>
</evidence>
<dbReference type="GO" id="GO:0008887">
    <property type="term" value="F:glycerate kinase activity"/>
    <property type="evidence" value="ECO:0007669"/>
    <property type="project" value="UniProtKB-UniRule"/>
</dbReference>
<dbReference type="SUPFAM" id="SSF110738">
    <property type="entry name" value="Glycerate kinase I"/>
    <property type="match status" value="1"/>
</dbReference>
<evidence type="ECO:0000313" key="6">
    <source>
        <dbReference type="Proteomes" id="UP000278746"/>
    </source>
</evidence>
<comment type="similarity">
    <text evidence="1 4">Belongs to the glycerate kinase type-1 family.</text>
</comment>
<keyword evidence="3 4" id="KW-0418">Kinase</keyword>
<dbReference type="PIRSF" id="PIRSF006078">
    <property type="entry name" value="GlxK"/>
    <property type="match status" value="1"/>
</dbReference>
<evidence type="ECO:0000256" key="2">
    <source>
        <dbReference type="ARBA" id="ARBA00022679"/>
    </source>
</evidence>
<dbReference type="InterPro" id="IPR004381">
    <property type="entry name" value="Glycerate_kinase"/>
</dbReference>
<proteinExistence type="inferred from homology"/>
<dbReference type="AlphaFoldDB" id="A0A3M7TR58"/>
<name>A0A3M7TR58_9BACI</name>
<keyword evidence="2 4" id="KW-0808">Transferase</keyword>
<evidence type="ECO:0000256" key="1">
    <source>
        <dbReference type="ARBA" id="ARBA00006284"/>
    </source>
</evidence>
<comment type="caution">
    <text evidence="5">The sequence shown here is derived from an EMBL/GenBank/DDBJ whole genome shotgun (WGS) entry which is preliminary data.</text>
</comment>